<dbReference type="SUPFAM" id="SSF54637">
    <property type="entry name" value="Thioesterase/thiol ester dehydrase-isomerase"/>
    <property type="match status" value="1"/>
</dbReference>
<dbReference type="InterPro" id="IPR006683">
    <property type="entry name" value="Thioestr_dom"/>
</dbReference>
<dbReference type="Proteomes" id="UP001523566">
    <property type="component" value="Unassembled WGS sequence"/>
</dbReference>
<proteinExistence type="predicted"/>
<gene>
    <name evidence="2" type="ORF">NK125_11200</name>
</gene>
<accession>A0ABT1EAX3</accession>
<evidence type="ECO:0000259" key="1">
    <source>
        <dbReference type="Pfam" id="PF03061"/>
    </source>
</evidence>
<evidence type="ECO:0000313" key="3">
    <source>
        <dbReference type="Proteomes" id="UP001523566"/>
    </source>
</evidence>
<reference evidence="2 3" key="1">
    <citation type="journal article" date="2022" name="Genome Biol. Evol.">
        <title>Host diet, physiology and behaviors set the stage for Lachnospiraceae cladogenesis.</title>
        <authorList>
            <person name="Vera-Ponce De Leon A."/>
            <person name="Schneider M."/>
            <person name="Jahnes B.C."/>
            <person name="Sadowski V."/>
            <person name="Camuy-Velez L.A."/>
            <person name="Duan J."/>
            <person name="Sabree Z.L."/>
        </authorList>
    </citation>
    <scope>NUCLEOTIDE SEQUENCE [LARGE SCALE GENOMIC DNA]</scope>
    <source>
        <strain evidence="2 3">PAL113</strain>
    </source>
</reference>
<dbReference type="Pfam" id="PF03061">
    <property type="entry name" value="4HBT"/>
    <property type="match status" value="1"/>
</dbReference>
<dbReference type="EMBL" id="JAMZFW010000016">
    <property type="protein sequence ID" value="MCP1102983.1"/>
    <property type="molecule type" value="Genomic_DNA"/>
</dbReference>
<dbReference type="Gene3D" id="3.10.129.10">
    <property type="entry name" value="Hotdog Thioesterase"/>
    <property type="match status" value="1"/>
</dbReference>
<evidence type="ECO:0000313" key="2">
    <source>
        <dbReference type="EMBL" id="MCP1102983.1"/>
    </source>
</evidence>
<sequence length="66" mass="7131">MASNGKRNTTVSADMNYFAPMIGTGKMYAEAKVLKSGKTISVSEVDIFDESGKKRAKGTFTCFALE</sequence>
<name>A0ABT1EAX3_9FIRM</name>
<protein>
    <submittedName>
        <fullName evidence="2">PaaI family thioesterase</fullName>
    </submittedName>
</protein>
<keyword evidence="3" id="KW-1185">Reference proteome</keyword>
<dbReference type="CDD" id="cd03443">
    <property type="entry name" value="PaaI_thioesterase"/>
    <property type="match status" value="1"/>
</dbReference>
<organism evidence="2 3">
    <name type="scientific">Aequitasia blattaphilus</name>
    <dbReference type="NCBI Taxonomy" id="2949332"/>
    <lineage>
        <taxon>Bacteria</taxon>
        <taxon>Bacillati</taxon>
        <taxon>Bacillota</taxon>
        <taxon>Clostridia</taxon>
        <taxon>Lachnospirales</taxon>
        <taxon>Lachnospiraceae</taxon>
        <taxon>Aequitasia</taxon>
    </lineage>
</organism>
<comment type="caution">
    <text evidence="2">The sequence shown here is derived from an EMBL/GenBank/DDBJ whole genome shotgun (WGS) entry which is preliminary data.</text>
</comment>
<feature type="domain" description="Thioesterase" evidence="1">
    <location>
        <begin position="5"/>
        <end position="54"/>
    </location>
</feature>
<dbReference type="InterPro" id="IPR029069">
    <property type="entry name" value="HotDog_dom_sf"/>
</dbReference>